<dbReference type="RefSeq" id="WP_071137700.1">
    <property type="nucleotide sequence ID" value="NZ_JAQVII010000001.1"/>
</dbReference>
<evidence type="ECO:0000256" key="1">
    <source>
        <dbReference type="SAM" id="Phobius"/>
    </source>
</evidence>
<dbReference type="EMBL" id="LT608328">
    <property type="protein sequence ID" value="SCM59407.1"/>
    <property type="molecule type" value="Genomic_DNA"/>
</dbReference>
<dbReference type="Proteomes" id="UP000178485">
    <property type="component" value="Chromosome i"/>
</dbReference>
<organism evidence="2 3">
    <name type="scientific">Petrimonas mucosa</name>
    <dbReference type="NCBI Taxonomy" id="1642646"/>
    <lineage>
        <taxon>Bacteria</taxon>
        <taxon>Pseudomonadati</taxon>
        <taxon>Bacteroidota</taxon>
        <taxon>Bacteroidia</taxon>
        <taxon>Bacteroidales</taxon>
        <taxon>Dysgonomonadaceae</taxon>
        <taxon>Petrimonas</taxon>
    </lineage>
</organism>
<sequence length="258" mass="28391">MNVKHLWPLAIVVAGIGATAIGAAISHHYWSFFGLLLIISLASMLSGALLGFLFGVPRLNRNYDPREDYGRTTKYLPNTNLEDVSDWLTKIIIGITLTQLAKIPDYLQGIADYVTANSSCAGQDCHLAGPVIVSLLVYFFIAGFLSGYYYTRIFLPTLFSIMEENSILRAETAIWRKGGQILFSASGGSGLSSRFESLTGQEKAMLQRIREEGTLGRLSHDDSAALNVLLAKGVVESSPGKRSWRIIDEEVLRLLQED</sequence>
<keyword evidence="3" id="KW-1185">Reference proteome</keyword>
<evidence type="ECO:0000313" key="2">
    <source>
        <dbReference type="EMBL" id="SCM59407.1"/>
    </source>
</evidence>
<dbReference type="KEGG" id="pmuc:ING2E5A_2611"/>
<feature type="transmembrane region" description="Helical" evidence="1">
    <location>
        <begin position="32"/>
        <end position="56"/>
    </location>
</feature>
<accession>A0A1G4GA64</accession>
<dbReference type="STRING" id="1642646.ING2E5A_2611"/>
<keyword evidence="1" id="KW-0472">Membrane</keyword>
<gene>
    <name evidence="2" type="ORF">ING2E5A_2611</name>
</gene>
<dbReference type="AlphaFoldDB" id="A0A1G4GA64"/>
<evidence type="ECO:0000313" key="3">
    <source>
        <dbReference type="Proteomes" id="UP000178485"/>
    </source>
</evidence>
<protein>
    <submittedName>
        <fullName evidence="2">Uncharacterized protein</fullName>
    </submittedName>
</protein>
<feature type="transmembrane region" description="Helical" evidence="1">
    <location>
        <begin position="6"/>
        <end position="25"/>
    </location>
</feature>
<name>A0A1G4GA64_9BACT</name>
<keyword evidence="1" id="KW-0812">Transmembrane</keyword>
<keyword evidence="1" id="KW-1133">Transmembrane helix</keyword>
<feature type="transmembrane region" description="Helical" evidence="1">
    <location>
        <begin position="127"/>
        <end position="150"/>
    </location>
</feature>
<proteinExistence type="predicted"/>
<reference evidence="2 3" key="1">
    <citation type="submission" date="2016-08" db="EMBL/GenBank/DDBJ databases">
        <authorList>
            <person name="Seilhamer J.J."/>
        </authorList>
    </citation>
    <scope>NUCLEOTIDE SEQUENCE [LARGE SCALE GENOMIC DNA]</scope>
    <source>
        <strain evidence="2">ING2-E5A</strain>
    </source>
</reference>